<keyword evidence="1 5" id="KW-0489">Methyltransferase</keyword>
<evidence type="ECO:0000313" key="4">
    <source>
        <dbReference type="EMBL" id="MBB6017640.1"/>
    </source>
</evidence>
<sequence>MSHAWLFNELAAAGREHLDAEQVAAYDAKAQFDPAPDLALLKVLGLSRTSWLMDVGGGTGTFALQAAKECQQVILVDPSPAMMEAAARKAQAEGIQNLTLIEDGFLSFEVKPVDFIFCRNALHHLPDFWKVQALMRLRTALKPGGVLRLLDLVYSFSPAQTEERFAAWLGHAEKSTLGGYPCAELETHIREEHSTFTWLLEPMLERSGFQIEQATSSPSGIFAAYVCRAV</sequence>
<proteinExistence type="predicted"/>
<dbReference type="PANTHER" id="PTHR43861:SF1">
    <property type="entry name" value="TRANS-ACONITATE 2-METHYLTRANSFERASE"/>
    <property type="match status" value="1"/>
</dbReference>
<evidence type="ECO:0000313" key="7">
    <source>
        <dbReference type="Proteomes" id="UP000629870"/>
    </source>
</evidence>
<dbReference type="CDD" id="cd02440">
    <property type="entry name" value="AdoMet_MTases"/>
    <property type="match status" value="1"/>
</dbReference>
<organism evidence="5 6">
    <name type="scientific">Deinococcus radiopugnans ATCC 19172</name>
    <dbReference type="NCBI Taxonomy" id="585398"/>
    <lineage>
        <taxon>Bacteria</taxon>
        <taxon>Thermotogati</taxon>
        <taxon>Deinococcota</taxon>
        <taxon>Deinococci</taxon>
        <taxon>Deinococcales</taxon>
        <taxon>Deinococcaceae</taxon>
        <taxon>Deinococcus</taxon>
    </lineage>
</organism>
<dbReference type="SUPFAM" id="SSF53335">
    <property type="entry name" value="S-adenosyl-L-methionine-dependent methyltransferases"/>
    <property type="match status" value="1"/>
</dbReference>
<dbReference type="PANTHER" id="PTHR43861">
    <property type="entry name" value="TRANS-ACONITATE 2-METHYLTRANSFERASE-RELATED"/>
    <property type="match status" value="1"/>
</dbReference>
<comment type="caution">
    <text evidence="5">The sequence shown here is derived from an EMBL/GenBank/DDBJ whole genome shotgun (WGS) entry which is preliminary data.</text>
</comment>
<evidence type="ECO:0000259" key="3">
    <source>
        <dbReference type="Pfam" id="PF13649"/>
    </source>
</evidence>
<dbReference type="Proteomes" id="UP000313988">
    <property type="component" value="Unassembled WGS sequence"/>
</dbReference>
<dbReference type="GO" id="GO:0008168">
    <property type="term" value="F:methyltransferase activity"/>
    <property type="evidence" value="ECO:0007669"/>
    <property type="project" value="UniProtKB-KW"/>
</dbReference>
<dbReference type="EMBL" id="VDMO01000014">
    <property type="protein sequence ID" value="TNM70357.1"/>
    <property type="molecule type" value="Genomic_DNA"/>
</dbReference>
<accession>A0A5C4Y4A7</accession>
<keyword evidence="4" id="KW-0830">Ubiquinone</keyword>
<protein>
    <submittedName>
        <fullName evidence="5">Class I SAM-dependent methyltransferase</fullName>
    </submittedName>
    <submittedName>
        <fullName evidence="4">Ubiquinone/menaquinone biosynthesis C-methylase UbiE</fullName>
    </submittedName>
</protein>
<dbReference type="InterPro" id="IPR041698">
    <property type="entry name" value="Methyltransf_25"/>
</dbReference>
<dbReference type="AlphaFoldDB" id="A0A5C4Y4A7"/>
<evidence type="ECO:0000256" key="1">
    <source>
        <dbReference type="ARBA" id="ARBA00022603"/>
    </source>
</evidence>
<keyword evidence="2 5" id="KW-0808">Transferase</keyword>
<dbReference type="GO" id="GO:0032259">
    <property type="term" value="P:methylation"/>
    <property type="evidence" value="ECO:0007669"/>
    <property type="project" value="UniProtKB-KW"/>
</dbReference>
<name>A0A5C4Y4A7_9DEIO</name>
<dbReference type="RefSeq" id="WP_139403857.1">
    <property type="nucleotide sequence ID" value="NZ_JACHEW010000016.1"/>
</dbReference>
<keyword evidence="7" id="KW-1185">Reference proteome</keyword>
<gene>
    <name evidence="5" type="ORF">FHR04_13215</name>
    <name evidence="4" type="ORF">HNQ04_002909</name>
</gene>
<dbReference type="EMBL" id="JACHEW010000016">
    <property type="protein sequence ID" value="MBB6017640.1"/>
    <property type="molecule type" value="Genomic_DNA"/>
</dbReference>
<dbReference type="OrthoDB" id="9784101at2"/>
<dbReference type="Pfam" id="PF13649">
    <property type="entry name" value="Methyltransf_25"/>
    <property type="match status" value="1"/>
</dbReference>
<dbReference type="Gene3D" id="3.40.50.150">
    <property type="entry name" value="Vaccinia Virus protein VP39"/>
    <property type="match status" value="1"/>
</dbReference>
<reference evidence="4 7" key="2">
    <citation type="submission" date="2020-08" db="EMBL/GenBank/DDBJ databases">
        <title>Genomic Encyclopedia of Type Strains, Phase IV (KMG-IV): sequencing the most valuable type-strain genomes for metagenomic binning, comparative biology and taxonomic classification.</title>
        <authorList>
            <person name="Goeker M."/>
        </authorList>
    </citation>
    <scope>NUCLEOTIDE SEQUENCE [LARGE SCALE GENOMIC DNA]</scope>
    <source>
        <strain evidence="4 7">DSM 12027</strain>
    </source>
</reference>
<dbReference type="InterPro" id="IPR029063">
    <property type="entry name" value="SAM-dependent_MTases_sf"/>
</dbReference>
<evidence type="ECO:0000256" key="2">
    <source>
        <dbReference type="ARBA" id="ARBA00022679"/>
    </source>
</evidence>
<dbReference type="Proteomes" id="UP000629870">
    <property type="component" value="Unassembled WGS sequence"/>
</dbReference>
<evidence type="ECO:0000313" key="6">
    <source>
        <dbReference type="Proteomes" id="UP000313988"/>
    </source>
</evidence>
<evidence type="ECO:0000313" key="5">
    <source>
        <dbReference type="EMBL" id="TNM70357.1"/>
    </source>
</evidence>
<reference evidence="5 6" key="1">
    <citation type="submission" date="2019-06" db="EMBL/GenBank/DDBJ databases">
        <title>Genome sequence of Deinococcus radiopugnans ATCC 19172.</title>
        <authorList>
            <person name="Maclea K.S."/>
            <person name="Maynard C.R."/>
        </authorList>
    </citation>
    <scope>NUCLEOTIDE SEQUENCE [LARGE SCALE GENOMIC DNA]</scope>
    <source>
        <strain evidence="5 6">ATCC 19172</strain>
    </source>
</reference>
<feature type="domain" description="Methyltransferase" evidence="3">
    <location>
        <begin position="53"/>
        <end position="145"/>
    </location>
</feature>